<keyword evidence="5" id="KW-0547">Nucleotide-binding</keyword>
<evidence type="ECO:0000259" key="8">
    <source>
        <dbReference type="Pfam" id="PF00005"/>
    </source>
</evidence>
<keyword evidence="6" id="KW-0067">ATP-binding</keyword>
<comment type="subcellular location">
    <subcellularLocation>
        <location evidence="1">Membrane</location>
    </subcellularLocation>
</comment>
<protein>
    <submittedName>
        <fullName evidence="10">Oligopeptide/dipeptide ABC transporter, ATPase subunit</fullName>
    </submittedName>
</protein>
<evidence type="ECO:0000256" key="6">
    <source>
        <dbReference type="ARBA" id="ARBA00022840"/>
    </source>
</evidence>
<gene>
    <name evidence="10" type="ORF">BgramDRAFT_3881</name>
</gene>
<proteinExistence type="inferred from homology"/>
<evidence type="ECO:0000256" key="1">
    <source>
        <dbReference type="ARBA" id="ARBA00004370"/>
    </source>
</evidence>
<dbReference type="Pfam" id="PF00005">
    <property type="entry name" value="ABC_tran"/>
    <property type="match status" value="1"/>
</dbReference>
<keyword evidence="3" id="KW-0813">Transport</keyword>
<evidence type="ECO:0000256" key="5">
    <source>
        <dbReference type="ARBA" id="ARBA00022741"/>
    </source>
</evidence>
<dbReference type="SUPFAM" id="SSF52540">
    <property type="entry name" value="P-loop containing nucleoside triphosphate hydrolases"/>
    <property type="match status" value="1"/>
</dbReference>
<evidence type="ECO:0000313" key="10">
    <source>
        <dbReference type="EMBL" id="EDT09503.1"/>
    </source>
</evidence>
<dbReference type="InterPro" id="IPR013563">
    <property type="entry name" value="Oligopep_ABC_C"/>
</dbReference>
<dbReference type="InterPro" id="IPR050388">
    <property type="entry name" value="ABC_Ni/Peptide_Import"/>
</dbReference>
<keyword evidence="7" id="KW-0472">Membrane</keyword>
<dbReference type="Proteomes" id="UP000005045">
    <property type="component" value="Unassembled WGS sequence"/>
</dbReference>
<dbReference type="PANTHER" id="PTHR43297">
    <property type="entry name" value="OLIGOPEPTIDE TRANSPORT ATP-BINDING PROTEIN APPD"/>
    <property type="match status" value="1"/>
</dbReference>
<name>B1G384_PARG4</name>
<dbReference type="GO" id="GO:0005524">
    <property type="term" value="F:ATP binding"/>
    <property type="evidence" value="ECO:0007669"/>
    <property type="project" value="UniProtKB-KW"/>
</dbReference>
<evidence type="ECO:0000313" key="11">
    <source>
        <dbReference type="Proteomes" id="UP000005045"/>
    </source>
</evidence>
<dbReference type="GO" id="GO:0016020">
    <property type="term" value="C:membrane"/>
    <property type="evidence" value="ECO:0007669"/>
    <property type="project" value="UniProtKB-SubCell"/>
</dbReference>
<feature type="domain" description="ABC transporter" evidence="8">
    <location>
        <begin position="23"/>
        <end position="62"/>
    </location>
</feature>
<dbReference type="GO" id="GO:0015833">
    <property type="term" value="P:peptide transport"/>
    <property type="evidence" value="ECO:0007669"/>
    <property type="project" value="InterPro"/>
</dbReference>
<dbReference type="GO" id="GO:0016887">
    <property type="term" value="F:ATP hydrolysis activity"/>
    <property type="evidence" value="ECO:0007669"/>
    <property type="project" value="InterPro"/>
</dbReference>
<accession>B1G384</accession>
<dbReference type="InterPro" id="IPR003439">
    <property type="entry name" value="ABC_transporter-like_ATP-bd"/>
</dbReference>
<feature type="domain" description="Oligopeptide/dipeptide ABC transporter C-terminal" evidence="9">
    <location>
        <begin position="113"/>
        <end position="177"/>
    </location>
</feature>
<organism evidence="10 11">
    <name type="scientific">Paraburkholderia graminis (strain ATCC 700544 / DSM 17151 / LMG 18924 / NCIMB 13744 / C4D1M)</name>
    <dbReference type="NCBI Taxonomy" id="396598"/>
    <lineage>
        <taxon>Bacteria</taxon>
        <taxon>Pseudomonadati</taxon>
        <taxon>Pseudomonadota</taxon>
        <taxon>Betaproteobacteria</taxon>
        <taxon>Burkholderiales</taxon>
        <taxon>Burkholderiaceae</taxon>
        <taxon>Paraburkholderia</taxon>
    </lineage>
</organism>
<dbReference type="AlphaFoldDB" id="B1G384"/>
<evidence type="ECO:0000259" key="9">
    <source>
        <dbReference type="Pfam" id="PF08352"/>
    </source>
</evidence>
<comment type="caution">
    <text evidence="10">The sequence shown here is derived from an EMBL/GenBank/DDBJ whole genome shotgun (WGS) entry which is preliminary data.</text>
</comment>
<dbReference type="EMBL" id="ABLD01000011">
    <property type="protein sequence ID" value="EDT09503.1"/>
    <property type="molecule type" value="Genomic_DNA"/>
</dbReference>
<dbReference type="PANTHER" id="PTHR43297:SF2">
    <property type="entry name" value="DIPEPTIDE TRANSPORT ATP-BINDING PROTEIN DPPD"/>
    <property type="match status" value="1"/>
</dbReference>
<keyword evidence="4" id="KW-1003">Cell membrane</keyword>
<evidence type="ECO:0000256" key="4">
    <source>
        <dbReference type="ARBA" id="ARBA00022475"/>
    </source>
</evidence>
<dbReference type="Pfam" id="PF08352">
    <property type="entry name" value="oligo_HPY"/>
    <property type="match status" value="1"/>
</dbReference>
<sequence length="213" mass="23003">MWSAGKRAKRRSRCCGWCGFPAPETRLDAYPHQLSGGMRQRVMIAMALANRPRLLIADEPTTALDVTIQAQVLALVKNLQAETGTAMVLITHDLGVVAEVADHVAVMYAGRIVEYGTVADLFDDPQHPYTIGLMGAIPSVGKREGALATIRGSVPSPELMPHGCRFAPRCPFAEQRCIDAAPPDKVIAGVHRVACWLAPVEQVAAPVLREEMA</sequence>
<reference evidence="10 11" key="1">
    <citation type="submission" date="2008-03" db="EMBL/GenBank/DDBJ databases">
        <title>Sequencing of the draft genome and assembly of Burkholderia graminis C4D1M.</title>
        <authorList>
            <consortium name="US DOE Joint Genome Institute (JGI-PGF)"/>
            <person name="Copeland A."/>
            <person name="Lucas S."/>
            <person name="Lapidus A."/>
            <person name="Glavina del Rio T."/>
            <person name="Dalin E."/>
            <person name="Tice H."/>
            <person name="Bruce D."/>
            <person name="Goodwin L."/>
            <person name="Pitluck S."/>
            <person name="Larimer F."/>
            <person name="Land M.L."/>
            <person name="Hauser L."/>
            <person name="Tiedje J."/>
            <person name="Richardson P."/>
        </authorList>
    </citation>
    <scope>NUCLEOTIDE SEQUENCE [LARGE SCALE GENOMIC DNA]</scope>
    <source>
        <strain evidence="11">ATCC 700544 / DSM 17151 / LMG 18924 / NCIMB 13744 / C4D1M</strain>
    </source>
</reference>
<dbReference type="Gene3D" id="3.40.50.300">
    <property type="entry name" value="P-loop containing nucleotide triphosphate hydrolases"/>
    <property type="match status" value="1"/>
</dbReference>
<dbReference type="NCBIfam" id="TIGR01727">
    <property type="entry name" value="oligo_HPY"/>
    <property type="match status" value="1"/>
</dbReference>
<dbReference type="InterPro" id="IPR027417">
    <property type="entry name" value="P-loop_NTPase"/>
</dbReference>
<keyword evidence="11" id="KW-1185">Reference proteome</keyword>
<evidence type="ECO:0000256" key="2">
    <source>
        <dbReference type="ARBA" id="ARBA00005417"/>
    </source>
</evidence>
<evidence type="ECO:0000256" key="3">
    <source>
        <dbReference type="ARBA" id="ARBA00022448"/>
    </source>
</evidence>
<comment type="similarity">
    <text evidence="2">Belongs to the ABC transporter superfamily.</text>
</comment>
<evidence type="ECO:0000256" key="7">
    <source>
        <dbReference type="ARBA" id="ARBA00023136"/>
    </source>
</evidence>